<dbReference type="AlphaFoldDB" id="A0A314XJF7"/>
<feature type="domain" description="ARMC9 CTLH-like" evidence="1">
    <location>
        <begin position="6"/>
        <end position="45"/>
    </location>
</feature>
<dbReference type="Pfam" id="PF23138">
    <property type="entry name" value="CTLH_Armc9"/>
    <property type="match status" value="1"/>
</dbReference>
<evidence type="ECO:0000259" key="1">
    <source>
        <dbReference type="Pfam" id="PF23138"/>
    </source>
</evidence>
<organism evidence="2 3">
    <name type="scientific">Prunus yedoensis var. nudiflora</name>
    <dbReference type="NCBI Taxonomy" id="2094558"/>
    <lineage>
        <taxon>Eukaryota</taxon>
        <taxon>Viridiplantae</taxon>
        <taxon>Streptophyta</taxon>
        <taxon>Embryophyta</taxon>
        <taxon>Tracheophyta</taxon>
        <taxon>Spermatophyta</taxon>
        <taxon>Magnoliopsida</taxon>
        <taxon>eudicotyledons</taxon>
        <taxon>Gunneridae</taxon>
        <taxon>Pentapetalae</taxon>
        <taxon>rosids</taxon>
        <taxon>fabids</taxon>
        <taxon>Rosales</taxon>
        <taxon>Rosaceae</taxon>
        <taxon>Amygdaloideae</taxon>
        <taxon>Amygdaleae</taxon>
        <taxon>Prunus</taxon>
    </lineage>
</organism>
<reference evidence="2 3" key="1">
    <citation type="submission" date="2018-02" db="EMBL/GenBank/DDBJ databases">
        <title>Draft genome of wild Prunus yedoensis var. nudiflora.</title>
        <authorList>
            <person name="Baek S."/>
            <person name="Kim J.-H."/>
            <person name="Choi K."/>
            <person name="Kim G.-B."/>
            <person name="Cho A."/>
            <person name="Jang H."/>
            <person name="Shin C.-H."/>
            <person name="Yu H.-J."/>
            <person name="Mun J.-H."/>
        </authorList>
    </citation>
    <scope>NUCLEOTIDE SEQUENCE [LARGE SCALE GENOMIC DNA]</scope>
    <source>
        <strain evidence="3">cv. Jeju island</strain>
        <tissue evidence="2">Leaf</tissue>
    </source>
</reference>
<evidence type="ECO:0000313" key="2">
    <source>
        <dbReference type="EMBL" id="PQP92156.1"/>
    </source>
</evidence>
<name>A0A314XJF7_PRUYE</name>
<dbReference type="Proteomes" id="UP000250321">
    <property type="component" value="Unassembled WGS sequence"/>
</dbReference>
<dbReference type="InterPro" id="IPR056327">
    <property type="entry name" value="ARMC9_CTLH-like_dom"/>
</dbReference>
<dbReference type="PANTHER" id="PTHR47198:SF1">
    <property type="entry name" value="WD REPEAT-CONTAINING PROTEIN 91-LIKE ISOFORM X1"/>
    <property type="match status" value="1"/>
</dbReference>
<dbReference type="EMBL" id="PJQY01002611">
    <property type="protein sequence ID" value="PQP92156.1"/>
    <property type="molecule type" value="Genomic_DNA"/>
</dbReference>
<sequence>MNGNDLLQKGQDWAAWFAIPYVKKPNSDPEFRIYFSKEWYEALHLSALLEEKDGQLWQLRSNASSLVDASTEETKS</sequence>
<protein>
    <submittedName>
        <fullName evidence="2">WD repeat-containing protein 91 homolog</fullName>
    </submittedName>
</protein>
<dbReference type="OrthoDB" id="538223at2759"/>
<evidence type="ECO:0000313" key="3">
    <source>
        <dbReference type="Proteomes" id="UP000250321"/>
    </source>
</evidence>
<dbReference type="PANTHER" id="PTHR47198">
    <property type="entry name" value="OS05G0299300 PROTEIN"/>
    <property type="match status" value="1"/>
</dbReference>
<gene>
    <name evidence="2" type="ORF">Pyn_21287</name>
</gene>
<proteinExistence type="predicted"/>
<keyword evidence="3" id="KW-1185">Reference proteome</keyword>
<accession>A0A314XJF7</accession>
<comment type="caution">
    <text evidence="2">The sequence shown here is derived from an EMBL/GenBank/DDBJ whole genome shotgun (WGS) entry which is preliminary data.</text>
</comment>